<evidence type="ECO:0000313" key="1">
    <source>
        <dbReference type="EMBL" id="EEP80499.1"/>
    </source>
</evidence>
<dbReference type="OMA" id="FRMREPY"/>
<protein>
    <submittedName>
        <fullName evidence="1">Uncharacterized protein</fullName>
    </submittedName>
</protein>
<dbReference type="AlphaFoldDB" id="C4JSA2"/>
<name>C4JSA2_UNCRE</name>
<dbReference type="OrthoDB" id="4200957at2759"/>
<dbReference type="EMBL" id="CH476617">
    <property type="protein sequence ID" value="EEP80499.1"/>
    <property type="molecule type" value="Genomic_DNA"/>
</dbReference>
<evidence type="ECO:0000313" key="2">
    <source>
        <dbReference type="Proteomes" id="UP000002058"/>
    </source>
</evidence>
<dbReference type="RefSeq" id="XP_002584652.1">
    <property type="nucleotide sequence ID" value="XM_002584606.1"/>
</dbReference>
<dbReference type="HOGENOM" id="CLU_1027416_0_0_1"/>
<proteinExistence type="predicted"/>
<dbReference type="STRING" id="336963.C4JSA2"/>
<dbReference type="KEGG" id="ure:UREG_05341"/>
<keyword evidence="2" id="KW-1185">Reference proteome</keyword>
<reference evidence="2" key="1">
    <citation type="journal article" date="2009" name="Genome Res.">
        <title>Comparative genomic analyses of the human fungal pathogens Coccidioides and their relatives.</title>
        <authorList>
            <person name="Sharpton T.J."/>
            <person name="Stajich J.E."/>
            <person name="Rounsley S.D."/>
            <person name="Gardner M.J."/>
            <person name="Wortman J.R."/>
            <person name="Jordar V.S."/>
            <person name="Maiti R."/>
            <person name="Kodira C.D."/>
            <person name="Neafsey D.E."/>
            <person name="Zeng Q."/>
            <person name="Hung C.-Y."/>
            <person name="McMahan C."/>
            <person name="Muszewska A."/>
            <person name="Grynberg M."/>
            <person name="Mandel M.A."/>
            <person name="Kellner E.M."/>
            <person name="Barker B.M."/>
            <person name="Galgiani J.N."/>
            <person name="Orbach M.J."/>
            <person name="Kirkland T.N."/>
            <person name="Cole G.T."/>
            <person name="Henn M.R."/>
            <person name="Birren B.W."/>
            <person name="Taylor J.W."/>
        </authorList>
    </citation>
    <scope>NUCLEOTIDE SEQUENCE [LARGE SCALE GENOMIC DNA]</scope>
    <source>
        <strain evidence="2">UAMH 1704</strain>
    </source>
</reference>
<dbReference type="InParanoid" id="C4JSA2"/>
<organism evidence="1 2">
    <name type="scientific">Uncinocarpus reesii (strain UAMH 1704)</name>
    <dbReference type="NCBI Taxonomy" id="336963"/>
    <lineage>
        <taxon>Eukaryota</taxon>
        <taxon>Fungi</taxon>
        <taxon>Dikarya</taxon>
        <taxon>Ascomycota</taxon>
        <taxon>Pezizomycotina</taxon>
        <taxon>Eurotiomycetes</taxon>
        <taxon>Eurotiomycetidae</taxon>
        <taxon>Onygenales</taxon>
        <taxon>Onygenaceae</taxon>
        <taxon>Uncinocarpus</taxon>
    </lineage>
</organism>
<gene>
    <name evidence="1" type="ORF">UREG_05341</name>
</gene>
<dbReference type="VEuPathDB" id="FungiDB:UREG_05341"/>
<dbReference type="Proteomes" id="UP000002058">
    <property type="component" value="Unassembled WGS sequence"/>
</dbReference>
<dbReference type="eggNOG" id="ENOG502SPB7">
    <property type="taxonomic scope" value="Eukaryota"/>
</dbReference>
<accession>C4JSA2</accession>
<sequence length="256" mass="29871">MDQVPRAQQSRFASLAVEIRQAILCEIPDIASLNNAVKADESLQSAFSNYESPILDKILNSTLSPELLPEVFAVLESSHLDPWSEERVNEILDRYVERKPTPIRWTLADAQIVGDLHYHIQFFIDDFVSWALSAHPLPNGEIHAPLSSTERFRIEAAFYRFELFCNLFRERNDKNYEIRRERSEQFSEDFAFWEAEQLGCILDYLVDKISPAFNDVARHDILWGEFCVPFDDFDLHPEPHKAFFVWSKLRLPFVMS</sequence>
<dbReference type="GeneID" id="8440522"/>